<dbReference type="PANTHER" id="PTHR44013">
    <property type="entry name" value="ZINC-TYPE ALCOHOL DEHYDROGENASE-LIKE PROTEIN C16A3.02C"/>
    <property type="match status" value="1"/>
</dbReference>
<dbReference type="EMBL" id="AUSU01002502">
    <property type="protein sequence ID" value="EPS68662.1"/>
    <property type="molecule type" value="Genomic_DNA"/>
</dbReference>
<dbReference type="PANTHER" id="PTHR44013:SF1">
    <property type="entry name" value="ZINC-TYPE ALCOHOL DEHYDROGENASE-LIKE PROTEIN C16A3.02C"/>
    <property type="match status" value="1"/>
</dbReference>
<keyword evidence="3" id="KW-1185">Reference proteome</keyword>
<dbReference type="InterPro" id="IPR020843">
    <property type="entry name" value="ER"/>
</dbReference>
<dbReference type="GO" id="GO:0016491">
    <property type="term" value="F:oxidoreductase activity"/>
    <property type="evidence" value="ECO:0007669"/>
    <property type="project" value="InterPro"/>
</dbReference>
<comment type="caution">
    <text evidence="2">The sequence shown here is derived from an EMBL/GenBank/DDBJ whole genome shotgun (WGS) entry which is preliminary data.</text>
</comment>
<dbReference type="InterPro" id="IPR011032">
    <property type="entry name" value="GroES-like_sf"/>
</dbReference>
<protein>
    <recommendedName>
        <fullName evidence="1">Enoyl reductase (ER) domain-containing protein</fullName>
    </recommendedName>
</protein>
<dbReference type="SUPFAM" id="SSF50129">
    <property type="entry name" value="GroES-like"/>
    <property type="match status" value="1"/>
</dbReference>
<evidence type="ECO:0000259" key="1">
    <source>
        <dbReference type="SMART" id="SM00829"/>
    </source>
</evidence>
<dbReference type="SMART" id="SM00829">
    <property type="entry name" value="PKS_ER"/>
    <property type="match status" value="1"/>
</dbReference>
<dbReference type="Gene3D" id="3.40.50.720">
    <property type="entry name" value="NAD(P)-binding Rossmann-like Domain"/>
    <property type="match status" value="1"/>
</dbReference>
<feature type="domain" description="Enoyl reductase (ER)" evidence="1">
    <location>
        <begin position="13"/>
        <end position="326"/>
    </location>
</feature>
<evidence type="ECO:0000313" key="3">
    <source>
        <dbReference type="Proteomes" id="UP000015453"/>
    </source>
</evidence>
<dbReference type="InterPro" id="IPR052733">
    <property type="entry name" value="Chloroplast_QOR"/>
</dbReference>
<dbReference type="OrthoDB" id="888995at2759"/>
<accession>S8E878</accession>
<proteinExistence type="predicted"/>
<evidence type="ECO:0000313" key="2">
    <source>
        <dbReference type="EMBL" id="EPS68662.1"/>
    </source>
</evidence>
<dbReference type="Pfam" id="PF13602">
    <property type="entry name" value="ADH_zinc_N_2"/>
    <property type="match status" value="1"/>
</dbReference>
<dbReference type="Gene3D" id="3.90.180.10">
    <property type="entry name" value="Medium-chain alcohol dehydrogenases, catalytic domain"/>
    <property type="match status" value="1"/>
</dbReference>
<dbReference type="AlphaFoldDB" id="S8E878"/>
<dbReference type="SUPFAM" id="SSF51735">
    <property type="entry name" value="NAD(P)-binding Rossmann-fold domains"/>
    <property type="match status" value="1"/>
</dbReference>
<reference evidence="2 3" key="1">
    <citation type="journal article" date="2013" name="BMC Genomics">
        <title>The miniature genome of a carnivorous plant Genlisea aurea contains a low number of genes and short non-coding sequences.</title>
        <authorList>
            <person name="Leushkin E.V."/>
            <person name="Sutormin R.A."/>
            <person name="Nabieva E.R."/>
            <person name="Penin A.A."/>
            <person name="Kondrashov A.S."/>
            <person name="Logacheva M.D."/>
        </authorList>
    </citation>
    <scope>NUCLEOTIDE SEQUENCE [LARGE SCALE GENOMIC DNA]</scope>
</reference>
<dbReference type="InterPro" id="IPR036291">
    <property type="entry name" value="NAD(P)-bd_dom_sf"/>
</dbReference>
<dbReference type="Pfam" id="PF08240">
    <property type="entry name" value="ADH_N"/>
    <property type="match status" value="1"/>
</dbReference>
<gene>
    <name evidence="2" type="ORF">M569_06105</name>
</gene>
<dbReference type="Proteomes" id="UP000015453">
    <property type="component" value="Unassembled WGS sequence"/>
</dbReference>
<dbReference type="CDD" id="cd08267">
    <property type="entry name" value="MDR1"/>
    <property type="match status" value="1"/>
</dbReference>
<dbReference type="InterPro" id="IPR013154">
    <property type="entry name" value="ADH-like_N"/>
</dbReference>
<organism evidence="2 3">
    <name type="scientific">Genlisea aurea</name>
    <dbReference type="NCBI Taxonomy" id="192259"/>
    <lineage>
        <taxon>Eukaryota</taxon>
        <taxon>Viridiplantae</taxon>
        <taxon>Streptophyta</taxon>
        <taxon>Embryophyta</taxon>
        <taxon>Tracheophyta</taxon>
        <taxon>Spermatophyta</taxon>
        <taxon>Magnoliopsida</taxon>
        <taxon>eudicotyledons</taxon>
        <taxon>Gunneridae</taxon>
        <taxon>Pentapetalae</taxon>
        <taxon>asterids</taxon>
        <taxon>lamiids</taxon>
        <taxon>Lamiales</taxon>
        <taxon>Lentibulariaceae</taxon>
        <taxon>Genlisea</taxon>
    </lineage>
</organism>
<sequence length="328" mass="34605">MSAILMNAFVYDGSRRLKQVRVGVPKIVSDEVLIKVEAASLNPVDWKAYALKALLRRFVAADSPLIPATDVAGEVVDVGAAVEKFRAGDKVVAHLNFKGGGLSEYAVAKEALTALRPEGVSAVQACGLPIAGETAYVALTKSAGIALDGSGPRKNILVTAASGGVGQYAVQLAKIGNHHVTATCGSRNLDLVKSLGADEVVDYRSPEGAALRSPSGKTYDAVIHCAAAVPWSIFERNLNDAGGIVVDLTPGPAAWLTYALKKLTSAKKRIVPMILFPKDDRELKILLTLMAEGKLKTIVDSIHPLDNAEEAWRKGIDGHATGKIIVQP</sequence>
<name>S8E878_9LAMI</name>